<accession>A0A0F8WEA0</accession>
<organism evidence="1">
    <name type="scientific">marine sediment metagenome</name>
    <dbReference type="NCBI Taxonomy" id="412755"/>
    <lineage>
        <taxon>unclassified sequences</taxon>
        <taxon>metagenomes</taxon>
        <taxon>ecological metagenomes</taxon>
    </lineage>
</organism>
<sequence>CYDNINNKLNEIEFVNHFNFELEMVKYSVDYFFKYFIGYLGMWNAFKDSSYSTCLLNTKWNDAVGLVRALNNDATANFLDQMKDIVLPTQDLDLFDERERIFTSCQELIMMYYHTDFLRLIS</sequence>
<dbReference type="AlphaFoldDB" id="A0A0F8WEA0"/>
<reference evidence="1" key="1">
    <citation type="journal article" date="2015" name="Nature">
        <title>Complex archaea that bridge the gap between prokaryotes and eukaryotes.</title>
        <authorList>
            <person name="Spang A."/>
            <person name="Saw J.H."/>
            <person name="Jorgensen S.L."/>
            <person name="Zaremba-Niedzwiedzka K."/>
            <person name="Martijn J."/>
            <person name="Lind A.E."/>
            <person name="van Eijk R."/>
            <person name="Schleper C."/>
            <person name="Guy L."/>
            <person name="Ettema T.J."/>
        </authorList>
    </citation>
    <scope>NUCLEOTIDE SEQUENCE</scope>
</reference>
<feature type="non-terminal residue" evidence="1">
    <location>
        <position position="1"/>
    </location>
</feature>
<evidence type="ECO:0000313" key="1">
    <source>
        <dbReference type="EMBL" id="KKK55202.1"/>
    </source>
</evidence>
<dbReference type="EMBL" id="LAZR01065610">
    <property type="protein sequence ID" value="KKK55202.1"/>
    <property type="molecule type" value="Genomic_DNA"/>
</dbReference>
<gene>
    <name evidence="1" type="ORF">LCGC14_3076920</name>
</gene>
<proteinExistence type="predicted"/>
<protein>
    <submittedName>
        <fullName evidence="1">Uncharacterized protein</fullName>
    </submittedName>
</protein>
<name>A0A0F8WEA0_9ZZZZ</name>
<comment type="caution">
    <text evidence="1">The sequence shown here is derived from an EMBL/GenBank/DDBJ whole genome shotgun (WGS) entry which is preliminary data.</text>
</comment>